<dbReference type="OrthoDB" id="14842at10239"/>
<evidence type="ECO:0000256" key="1">
    <source>
        <dbReference type="ARBA" id="ARBA00022705"/>
    </source>
</evidence>
<evidence type="ECO:0000259" key="3">
    <source>
        <dbReference type="SMART" id="SM00482"/>
    </source>
</evidence>
<sequence length="873" mass="99928">MKTLTFGKNPNRKYPIAILIKTASLEEDGIRQYYVDPMVEAGINPEDIIAIELQYNSSNKAPAKLIKDYLELIAPALAKMEVEHIYCADSAYFKALTKEKKADPHIGNIVPCRFNKDLEHINVAYGLNHSSLIYNPAQKDKIEASITALINVVGGNFKETCIEFTDERYPIDFQDIKEELAYLHQFDELAVDIETFGLKLNKAGLGTISFAESITSGCAFFIDYYPIDPQEGLFATRRINAPVRRILKKFFEDYQGKLVAHNASFDFRILIYELFMEHPLDKKGMIHGIHTLCRCFDDTKIIAYCALNSTAETSYGLKSLGQGYAGNYAEEDIKDIRKIEPFNLLRYNLSDTCTTLWVKEKYYPIMVRDDQLDVYEQIMLPMQKVLLQCELHGMPMFDERIQEVKQTLTDYADGYLDTIYGSHYVAEVTHLIQVAEMNAANAKLKTKQHPLSHFKDKEFNPNSPKQLCRLLYEVMELPELGYTPTGQPTVDGDTLENLCNHTNDQDKLDLLKALVGFFKVDKIMSTFIPAFESGILKADGMRYLHGSFNIGGTRSGRLSSSDPNLQQIPSNSAYGDLIKLIFGAPDGYIMVGADFNSLEDYISALLSKDTNKLKVYLDGYDGHCLRAFYYFREKMPDINESVESINSIKKKYPDLRQDSKAPTFALTYGGTNHALQKQCGFDKETAIDIEEKYHELYRESDEYVQRRLNEVSRKGYAELAFGFRIRAPLLKATVHGSRQQIRAAAGEGRTVGNALGQSYGLLNNRSMIAFMRKVWKSPYIYDIMPIAPIHDASYYIIKDDPDVLKFVNDHLIEEMEWQELPEIWHDKVRIGAELDVFYPDWKHAITLKNRWTREQILDHIDQTMAKREEEENE</sequence>
<dbReference type="PANTHER" id="PTHR10133:SF27">
    <property type="entry name" value="DNA POLYMERASE NU"/>
    <property type="match status" value="1"/>
</dbReference>
<dbReference type="GO" id="GO:0006261">
    <property type="term" value="P:DNA-templated DNA replication"/>
    <property type="evidence" value="ECO:0007669"/>
    <property type="project" value="InterPro"/>
</dbReference>
<dbReference type="Gene3D" id="1.20.1060.10">
    <property type="entry name" value="Taq DNA Polymerase, Chain T, domain 4"/>
    <property type="match status" value="1"/>
</dbReference>
<dbReference type="SUPFAM" id="SSF53098">
    <property type="entry name" value="Ribonuclease H-like"/>
    <property type="match status" value="1"/>
</dbReference>
<dbReference type="Pfam" id="PF00476">
    <property type="entry name" value="DNA_pol_A"/>
    <property type="match status" value="1"/>
</dbReference>
<dbReference type="InterPro" id="IPR043502">
    <property type="entry name" value="DNA/RNA_pol_sf"/>
</dbReference>
<name>U5PW18_9CAUD</name>
<dbReference type="InterPro" id="IPR036397">
    <property type="entry name" value="RNaseH_sf"/>
</dbReference>
<dbReference type="GO" id="GO:0006302">
    <property type="term" value="P:double-strand break repair"/>
    <property type="evidence" value="ECO:0007669"/>
    <property type="project" value="TreeGrafter"/>
</dbReference>
<evidence type="ECO:0000256" key="2">
    <source>
        <dbReference type="ARBA" id="ARBA00023109"/>
    </source>
</evidence>
<dbReference type="Gene3D" id="1.10.150.20">
    <property type="entry name" value="5' to 3' exonuclease, C-terminal subdomain"/>
    <property type="match status" value="1"/>
</dbReference>
<dbReference type="KEGG" id="vg:18504175"/>
<dbReference type="PRINTS" id="PR00868">
    <property type="entry name" value="DNAPOLI"/>
</dbReference>
<dbReference type="EMBL" id="KF669658">
    <property type="protein sequence ID" value="AGY48104.1"/>
    <property type="molecule type" value="Genomic_DNA"/>
</dbReference>
<dbReference type="RefSeq" id="YP_009007605.1">
    <property type="nucleotide sequence ID" value="NC_023581.1"/>
</dbReference>
<evidence type="ECO:0000313" key="5">
    <source>
        <dbReference type="Proteomes" id="UP000017656"/>
    </source>
</evidence>
<dbReference type="InterPro" id="IPR002562">
    <property type="entry name" value="3'-5'_exonuclease_dom"/>
</dbReference>
<dbReference type="Gene3D" id="3.30.420.10">
    <property type="entry name" value="Ribonuclease H-like superfamily/Ribonuclease H"/>
    <property type="match status" value="1"/>
</dbReference>
<dbReference type="Pfam" id="PF01612">
    <property type="entry name" value="DNA_pol_A_exo1"/>
    <property type="match status" value="1"/>
</dbReference>
<dbReference type="GeneID" id="18504175"/>
<dbReference type="InterPro" id="IPR001098">
    <property type="entry name" value="DNA-dir_DNA_pol_A_palm_dom"/>
</dbReference>
<dbReference type="GO" id="GO:0008408">
    <property type="term" value="F:3'-5' exonuclease activity"/>
    <property type="evidence" value="ECO:0007669"/>
    <property type="project" value="InterPro"/>
</dbReference>
<dbReference type="GO" id="GO:0003677">
    <property type="term" value="F:DNA binding"/>
    <property type="evidence" value="ECO:0007669"/>
    <property type="project" value="InterPro"/>
</dbReference>
<dbReference type="Proteomes" id="UP000017656">
    <property type="component" value="Segment"/>
</dbReference>
<dbReference type="SMART" id="SM00482">
    <property type="entry name" value="POLAc"/>
    <property type="match status" value="1"/>
</dbReference>
<keyword evidence="2" id="KW-1194">Viral DNA replication</keyword>
<keyword evidence="1" id="KW-0235">DNA replication</keyword>
<dbReference type="GO" id="GO:0003887">
    <property type="term" value="F:DNA-directed DNA polymerase activity"/>
    <property type="evidence" value="ECO:0007669"/>
    <property type="project" value="InterPro"/>
</dbReference>
<dbReference type="Gene3D" id="3.30.70.370">
    <property type="match status" value="1"/>
</dbReference>
<protein>
    <submittedName>
        <fullName evidence="4">DNA polymerase</fullName>
    </submittedName>
</protein>
<dbReference type="InterPro" id="IPR002298">
    <property type="entry name" value="DNA_polymerase_A"/>
</dbReference>
<evidence type="ECO:0000313" key="4">
    <source>
        <dbReference type="EMBL" id="AGY48104.1"/>
    </source>
</evidence>
<dbReference type="SUPFAM" id="SSF56672">
    <property type="entry name" value="DNA/RNA polymerases"/>
    <property type="match status" value="1"/>
</dbReference>
<feature type="domain" description="DNA-directed DNA polymerase family A palm" evidence="3">
    <location>
        <begin position="575"/>
        <end position="791"/>
    </location>
</feature>
<dbReference type="PANTHER" id="PTHR10133">
    <property type="entry name" value="DNA POLYMERASE I"/>
    <property type="match status" value="1"/>
</dbReference>
<dbReference type="GO" id="GO:0039693">
    <property type="term" value="P:viral DNA genome replication"/>
    <property type="evidence" value="ECO:0007669"/>
    <property type="project" value="UniProtKB-KW"/>
</dbReference>
<accession>U5PW18</accession>
<gene>
    <name evidence="4" type="ORF">Presley_37</name>
</gene>
<organism evidence="4 5">
    <name type="scientific">Acinetobacter phage Presley</name>
    <dbReference type="NCBI Taxonomy" id="1406780"/>
    <lineage>
        <taxon>Viruses</taxon>
        <taxon>Duplodnaviria</taxon>
        <taxon>Heunggongvirae</taxon>
        <taxon>Uroviricota</taxon>
        <taxon>Caudoviricetes</taxon>
        <taxon>Schitoviridae</taxon>
        <taxon>Presleyvirus</taxon>
        <taxon>Presleyvirus presley</taxon>
    </lineage>
</organism>
<proteinExistence type="predicted"/>
<keyword evidence="5" id="KW-1185">Reference proteome</keyword>
<dbReference type="InterPro" id="IPR012337">
    <property type="entry name" value="RNaseH-like_sf"/>
</dbReference>
<reference evidence="4 5" key="1">
    <citation type="journal article" date="2013" name="Genome Announc.">
        <title>Complete Genome of Acinetobacter baumannii N4-Like Podophage Presley.</title>
        <authorList>
            <person name="Farmer N.G."/>
            <person name="Wood T.L."/>
            <person name="Chamakura K.R."/>
            <person name="Kuty Everett G.F."/>
        </authorList>
    </citation>
    <scope>NUCLEOTIDE SEQUENCE [LARGE SCALE GENOMIC DNA]</scope>
</reference>